<sequence>MEKQRYSKYKDSGIEWLGEIPEHWEIKRIKDAITKIGSGVTPKGGSETYVDEGIPLIRSQNVYNDGLRLDNVSFITEEVHNKMKNSQLKPFDVLINITGASIGRTCIFPESVKTANINQHIIYLRVKKKKVDYFAYYLKSNTIQEYIMNIQAGTSKEALNMSQILNVGLPFPELKEQTQIANYLDAKTTAIDKKVNLLQQKIKHYKAYRKTLINETVTKGLDKTVKLKDSGIDWIGEMPEHWEVKRIKDIFNTLAGGTPSTKEKSFWIGDIPWIPSGAVQNGEVNDNVIKSYISEEALLKTSTKMARKDSILIALTGATCSNIGYLNFDTTINQSIVSIDSNKKYTSHRYYFYFLISAKEKIRTLMTGGAQGGINQGDVKYFKVCFTSKKEQQQIADYLDGKTATIDKIVKNIETQITTLKELRKTLINEVVTGKVKVSA</sequence>
<evidence type="ECO:0000256" key="2">
    <source>
        <dbReference type="ARBA" id="ARBA00022747"/>
    </source>
</evidence>
<dbReference type="InterPro" id="IPR000055">
    <property type="entry name" value="Restrct_endonuc_typeI_TRD"/>
</dbReference>
<keyword evidence="6" id="KW-1185">Reference proteome</keyword>
<dbReference type="Pfam" id="PF01420">
    <property type="entry name" value="Methylase_S"/>
    <property type="match status" value="2"/>
</dbReference>
<feature type="domain" description="Type I restriction modification DNA specificity" evidence="4">
    <location>
        <begin position="239"/>
        <end position="418"/>
    </location>
</feature>
<dbReference type="InterPro" id="IPR052021">
    <property type="entry name" value="Type-I_RS_S_subunit"/>
</dbReference>
<dbReference type="Gene3D" id="1.10.287.1120">
    <property type="entry name" value="Bipartite methylase S protein"/>
    <property type="match status" value="1"/>
</dbReference>
<proteinExistence type="inferred from homology"/>
<dbReference type="PANTHER" id="PTHR30408:SF12">
    <property type="entry name" value="TYPE I RESTRICTION ENZYME MJAVIII SPECIFICITY SUBUNIT"/>
    <property type="match status" value="1"/>
</dbReference>
<accession>A0A1I1RL96</accession>
<dbReference type="SUPFAM" id="SSF116734">
    <property type="entry name" value="DNA methylase specificity domain"/>
    <property type="match status" value="2"/>
</dbReference>
<evidence type="ECO:0000313" key="6">
    <source>
        <dbReference type="Proteomes" id="UP000199439"/>
    </source>
</evidence>
<dbReference type="InterPro" id="IPR044946">
    <property type="entry name" value="Restrct_endonuc_typeI_TRD_sf"/>
</dbReference>
<evidence type="ECO:0000256" key="3">
    <source>
        <dbReference type="ARBA" id="ARBA00023125"/>
    </source>
</evidence>
<gene>
    <name evidence="5" type="ORF">SAMN04487987_11083</name>
</gene>
<dbReference type="GO" id="GO:0003677">
    <property type="term" value="F:DNA binding"/>
    <property type="evidence" value="ECO:0007669"/>
    <property type="project" value="UniProtKB-KW"/>
</dbReference>
<dbReference type="OrthoDB" id="667970at2"/>
<keyword evidence="3" id="KW-0238">DNA-binding</keyword>
<comment type="similarity">
    <text evidence="1">Belongs to the type-I restriction system S methylase family.</text>
</comment>
<name>A0A1I1RL96_9FLAO</name>
<evidence type="ECO:0000313" key="5">
    <source>
        <dbReference type="EMBL" id="SFD35075.1"/>
    </source>
</evidence>
<feature type="domain" description="Type I restriction modification DNA specificity" evidence="4">
    <location>
        <begin position="21"/>
        <end position="193"/>
    </location>
</feature>
<evidence type="ECO:0000259" key="4">
    <source>
        <dbReference type="Pfam" id="PF01420"/>
    </source>
</evidence>
<reference evidence="6" key="1">
    <citation type="submission" date="2016-10" db="EMBL/GenBank/DDBJ databases">
        <authorList>
            <person name="Varghese N."/>
            <person name="Submissions S."/>
        </authorList>
    </citation>
    <scope>NUCLEOTIDE SEQUENCE [LARGE SCALE GENOMIC DNA]</scope>
    <source>
        <strain evidence="6">DSM 25730</strain>
    </source>
</reference>
<dbReference type="RefSeq" id="WP_092853343.1">
    <property type="nucleotide sequence ID" value="NZ_FOMI01000010.1"/>
</dbReference>
<dbReference type="Proteomes" id="UP000199439">
    <property type="component" value="Unassembled WGS sequence"/>
</dbReference>
<dbReference type="EMBL" id="FOMI01000010">
    <property type="protein sequence ID" value="SFD35075.1"/>
    <property type="molecule type" value="Genomic_DNA"/>
</dbReference>
<dbReference type="CDD" id="cd17256">
    <property type="entry name" value="RMtype1_S_EcoJA65PI-TRD1-CR1_like"/>
    <property type="match status" value="1"/>
</dbReference>
<protein>
    <submittedName>
        <fullName evidence="5">Type I restriction enzyme, S subunit</fullName>
    </submittedName>
</protein>
<evidence type="ECO:0000256" key="1">
    <source>
        <dbReference type="ARBA" id="ARBA00010923"/>
    </source>
</evidence>
<organism evidence="5 6">
    <name type="scientific">Algibacter pectinivorans</name>
    <dbReference type="NCBI Taxonomy" id="870482"/>
    <lineage>
        <taxon>Bacteria</taxon>
        <taxon>Pseudomonadati</taxon>
        <taxon>Bacteroidota</taxon>
        <taxon>Flavobacteriia</taxon>
        <taxon>Flavobacteriales</taxon>
        <taxon>Flavobacteriaceae</taxon>
        <taxon>Algibacter</taxon>
    </lineage>
</organism>
<dbReference type="STRING" id="870482.SAMN04487987_11083"/>
<dbReference type="PANTHER" id="PTHR30408">
    <property type="entry name" value="TYPE-1 RESTRICTION ENZYME ECOKI SPECIFICITY PROTEIN"/>
    <property type="match status" value="1"/>
</dbReference>
<keyword evidence="2" id="KW-0680">Restriction system</keyword>
<dbReference type="AlphaFoldDB" id="A0A1I1RL96"/>
<dbReference type="Gene3D" id="3.90.220.20">
    <property type="entry name" value="DNA methylase specificity domains"/>
    <property type="match status" value="2"/>
</dbReference>
<dbReference type="GO" id="GO:0009307">
    <property type="term" value="P:DNA restriction-modification system"/>
    <property type="evidence" value="ECO:0007669"/>
    <property type="project" value="UniProtKB-KW"/>
</dbReference>